<gene>
    <name evidence="2" type="ORF">STRTUCAR8_05579</name>
</gene>
<comment type="caution">
    <text evidence="2">The sequence shown here is derived from an EMBL/GenBank/DDBJ whole genome shotgun (WGS) entry which is preliminary data.</text>
</comment>
<protein>
    <recommendedName>
        <fullName evidence="4">Nicotinate ribosyltransferase</fullName>
    </recommendedName>
</protein>
<reference evidence="2 3" key="1">
    <citation type="journal article" date="2011" name="Plasmid">
        <title>Streptomyces turgidiscabies Car8 contains a modular pathogenicity island that shares virulence genes with other actinobacterial plant pathogens.</title>
        <authorList>
            <person name="Huguet-Tapia J.C."/>
            <person name="Badger J.H."/>
            <person name="Loria R."/>
            <person name="Pettis G.S."/>
        </authorList>
    </citation>
    <scope>NUCLEOTIDE SEQUENCE [LARGE SCALE GENOMIC DNA]</scope>
    <source>
        <strain evidence="2 3">Car8</strain>
    </source>
</reference>
<organism evidence="2 3">
    <name type="scientific">Streptomyces turgidiscabies (strain Car8)</name>
    <dbReference type="NCBI Taxonomy" id="698760"/>
    <lineage>
        <taxon>Bacteria</taxon>
        <taxon>Bacillati</taxon>
        <taxon>Actinomycetota</taxon>
        <taxon>Actinomycetes</taxon>
        <taxon>Kitasatosporales</taxon>
        <taxon>Streptomycetaceae</taxon>
        <taxon>Streptomyces</taxon>
    </lineage>
</organism>
<keyword evidence="3" id="KW-1185">Reference proteome</keyword>
<sequence>MIAWWSWILTAVGVTGLYFAGRRRALGWAIGLGAQVLWIAYALTTSQYGFLASAGAYGWVYARNFRSWTKQGPQPKEEVPDAAPR</sequence>
<dbReference type="PATRIC" id="fig|698760.3.peg.6967"/>
<accession>L7EZ50</accession>
<evidence type="ECO:0000313" key="3">
    <source>
        <dbReference type="Proteomes" id="UP000010931"/>
    </source>
</evidence>
<dbReference type="AlphaFoldDB" id="L7EZ50"/>
<name>L7EZ50_STRT8</name>
<dbReference type="Proteomes" id="UP000010931">
    <property type="component" value="Unassembled WGS sequence"/>
</dbReference>
<keyword evidence="1" id="KW-1133">Transmembrane helix</keyword>
<evidence type="ECO:0000256" key="1">
    <source>
        <dbReference type="SAM" id="Phobius"/>
    </source>
</evidence>
<feature type="transmembrane region" description="Helical" evidence="1">
    <location>
        <begin position="37"/>
        <end position="60"/>
    </location>
</feature>
<evidence type="ECO:0000313" key="2">
    <source>
        <dbReference type="EMBL" id="ELP64154.1"/>
    </source>
</evidence>
<evidence type="ECO:0008006" key="4">
    <source>
        <dbReference type="Google" id="ProtNLM"/>
    </source>
</evidence>
<dbReference type="EMBL" id="AEJB01000475">
    <property type="protein sequence ID" value="ELP64154.1"/>
    <property type="molecule type" value="Genomic_DNA"/>
</dbReference>
<dbReference type="GeneID" id="97399356"/>
<keyword evidence="1" id="KW-0472">Membrane</keyword>
<proteinExistence type="predicted"/>
<keyword evidence="1" id="KW-0812">Transmembrane</keyword>
<dbReference type="RefSeq" id="WP_006380837.1">
    <property type="nucleotide sequence ID" value="NZ_AEJB01000475.1"/>
</dbReference>